<dbReference type="GO" id="GO:0000976">
    <property type="term" value="F:transcription cis-regulatory region binding"/>
    <property type="evidence" value="ECO:0007669"/>
    <property type="project" value="TreeGrafter"/>
</dbReference>
<organism evidence="6 7">
    <name type="scientific">Nocardia cerradoensis</name>
    <dbReference type="NCBI Taxonomy" id="85688"/>
    <lineage>
        <taxon>Bacteria</taxon>
        <taxon>Bacillati</taxon>
        <taxon>Actinomycetota</taxon>
        <taxon>Actinomycetes</taxon>
        <taxon>Mycobacteriales</taxon>
        <taxon>Nocardiaceae</taxon>
        <taxon>Nocardia</taxon>
    </lineage>
</organism>
<evidence type="ECO:0000259" key="5">
    <source>
        <dbReference type="PROSITE" id="PS50977"/>
    </source>
</evidence>
<dbReference type="InterPro" id="IPR050109">
    <property type="entry name" value="HTH-type_TetR-like_transc_reg"/>
</dbReference>
<dbReference type="Proteomes" id="UP000215506">
    <property type="component" value="Unassembled WGS sequence"/>
</dbReference>
<dbReference type="AlphaFoldDB" id="A0A231H0M4"/>
<proteinExistence type="predicted"/>
<dbReference type="EMBL" id="NGAF01000014">
    <property type="protein sequence ID" value="OXR42430.1"/>
    <property type="molecule type" value="Genomic_DNA"/>
</dbReference>
<dbReference type="InterPro" id="IPR001647">
    <property type="entry name" value="HTH_TetR"/>
</dbReference>
<evidence type="ECO:0000256" key="2">
    <source>
        <dbReference type="ARBA" id="ARBA00023125"/>
    </source>
</evidence>
<dbReference type="RefSeq" id="WP_039780720.1">
    <property type="nucleotide sequence ID" value="NZ_JAAXOR010000004.1"/>
</dbReference>
<sequence length="215" mass="23627">MDADFAERHRSVRAHALGTPRGRLIGAMVECVGARGFSTVTLTDIVGRAHVSRSTFYEHFGNKEHCFIEAVHTGVEIIRTRIAEELAHLPAEVDPRQRLATMISTFCSVVAAEPDFARLILVESLLVGDATAEFRDQAVDHFATLYRNFHDQARAVDPGIPALPDEVIALIPDAIGERTRRVLVREGAHRVPDMAPTFIEFANTVLGLAPVVARV</sequence>
<keyword evidence="1" id="KW-0805">Transcription regulation</keyword>
<comment type="caution">
    <text evidence="6">The sequence shown here is derived from an EMBL/GenBank/DDBJ whole genome shotgun (WGS) entry which is preliminary data.</text>
</comment>
<keyword evidence="2 4" id="KW-0238">DNA-binding</keyword>
<evidence type="ECO:0000313" key="7">
    <source>
        <dbReference type="Proteomes" id="UP000215506"/>
    </source>
</evidence>
<keyword evidence="7" id="KW-1185">Reference proteome</keyword>
<protein>
    <submittedName>
        <fullName evidence="6">HTH-type transcriptional regulator BetI</fullName>
    </submittedName>
</protein>
<dbReference type="Pfam" id="PF00440">
    <property type="entry name" value="TetR_N"/>
    <property type="match status" value="1"/>
</dbReference>
<evidence type="ECO:0000313" key="6">
    <source>
        <dbReference type="EMBL" id="OXR42430.1"/>
    </source>
</evidence>
<dbReference type="GO" id="GO:0003700">
    <property type="term" value="F:DNA-binding transcription factor activity"/>
    <property type="evidence" value="ECO:0007669"/>
    <property type="project" value="TreeGrafter"/>
</dbReference>
<dbReference type="PANTHER" id="PTHR30055">
    <property type="entry name" value="HTH-TYPE TRANSCRIPTIONAL REGULATOR RUTR"/>
    <property type="match status" value="1"/>
</dbReference>
<evidence type="ECO:0000256" key="1">
    <source>
        <dbReference type="ARBA" id="ARBA00023015"/>
    </source>
</evidence>
<accession>A0A231H0M4</accession>
<gene>
    <name evidence="6" type="primary">betI_20</name>
    <name evidence="6" type="ORF">B7C42_05631</name>
</gene>
<evidence type="ECO:0000256" key="4">
    <source>
        <dbReference type="PROSITE-ProRule" id="PRU00335"/>
    </source>
</evidence>
<keyword evidence="3" id="KW-0804">Transcription</keyword>
<dbReference type="SUPFAM" id="SSF46689">
    <property type="entry name" value="Homeodomain-like"/>
    <property type="match status" value="1"/>
</dbReference>
<dbReference type="PANTHER" id="PTHR30055:SF238">
    <property type="entry name" value="MYCOFACTOCIN BIOSYNTHESIS TRANSCRIPTIONAL REGULATOR MFTR-RELATED"/>
    <property type="match status" value="1"/>
</dbReference>
<reference evidence="6 7" key="1">
    <citation type="submission" date="2017-07" db="EMBL/GenBank/DDBJ databases">
        <title>First draft Genome Sequence of Nocardia cerradoensis isolated from human infection.</title>
        <authorList>
            <person name="Carrasco G."/>
        </authorList>
    </citation>
    <scope>NUCLEOTIDE SEQUENCE [LARGE SCALE GENOMIC DNA]</scope>
    <source>
        <strain evidence="6 7">CNM20130759</strain>
    </source>
</reference>
<feature type="domain" description="HTH tetR-type" evidence="5">
    <location>
        <begin position="18"/>
        <end position="78"/>
    </location>
</feature>
<name>A0A231H0M4_9NOCA</name>
<dbReference type="Gene3D" id="1.10.357.10">
    <property type="entry name" value="Tetracycline Repressor, domain 2"/>
    <property type="match status" value="1"/>
</dbReference>
<evidence type="ECO:0000256" key="3">
    <source>
        <dbReference type="ARBA" id="ARBA00023163"/>
    </source>
</evidence>
<feature type="DNA-binding region" description="H-T-H motif" evidence="4">
    <location>
        <begin position="41"/>
        <end position="60"/>
    </location>
</feature>
<dbReference type="PROSITE" id="PS50977">
    <property type="entry name" value="HTH_TETR_2"/>
    <property type="match status" value="1"/>
</dbReference>
<dbReference type="InterPro" id="IPR009057">
    <property type="entry name" value="Homeodomain-like_sf"/>
</dbReference>